<reference evidence="4" key="1">
    <citation type="submission" date="2016-10" db="EMBL/GenBank/DDBJ databases">
        <authorList>
            <person name="Varghese N."/>
            <person name="Submissions S."/>
        </authorList>
    </citation>
    <scope>NUCLEOTIDE SEQUENCE [LARGE SCALE GENOMIC DNA]</scope>
    <source>
        <strain evidence="4">DSM 45459</strain>
    </source>
</reference>
<dbReference type="EMBL" id="FNKO01000002">
    <property type="protein sequence ID" value="SDR00468.1"/>
    <property type="molecule type" value="Genomic_DNA"/>
</dbReference>
<keyword evidence="2" id="KW-0812">Transmembrane</keyword>
<feature type="transmembrane region" description="Helical" evidence="2">
    <location>
        <begin position="18"/>
        <end position="38"/>
    </location>
</feature>
<gene>
    <name evidence="3" type="ORF">SAMN04489718_3051</name>
</gene>
<evidence type="ECO:0000256" key="1">
    <source>
        <dbReference type="SAM" id="MobiDB-lite"/>
    </source>
</evidence>
<evidence type="ECO:0000256" key="2">
    <source>
        <dbReference type="SAM" id="Phobius"/>
    </source>
</evidence>
<dbReference type="AlphaFoldDB" id="A0A1H1FI43"/>
<proteinExistence type="predicted"/>
<keyword evidence="2" id="KW-1133">Transmembrane helix</keyword>
<feature type="region of interest" description="Disordered" evidence="1">
    <location>
        <begin position="81"/>
        <end position="106"/>
    </location>
</feature>
<keyword evidence="2" id="KW-0472">Membrane</keyword>
<feature type="region of interest" description="Disordered" evidence="1">
    <location>
        <begin position="203"/>
        <end position="231"/>
    </location>
</feature>
<accession>A0A1H1FI43</accession>
<name>A0A1H1FI43_9ACTN</name>
<evidence type="ECO:0000313" key="3">
    <source>
        <dbReference type="EMBL" id="SDR00468.1"/>
    </source>
</evidence>
<sequence length="231" mass="24594">MTGAALHLGPALLHQPVGLLWILGAVLALALGSVLAPLRGGHGQHTGAGPGALTVAGLLDRHRAPEPSGRREPLITVDGRAAASHPGTAPEPLPRTDTLIPHGPDRSPDSDWWDVLGYWPVPDFTPAQRRALLNHPEYQPPDPRRWRPRHPVSLVEQDLAVLLGLPAGQDEHPEPGYIGKHRLAPSAARGCASRPEWTAQVGLLAHRRTPPRAAASPRSRASPRGRLPAAA</sequence>
<keyword evidence="4" id="KW-1185">Reference proteome</keyword>
<protein>
    <submittedName>
        <fullName evidence="3">Uncharacterized protein</fullName>
    </submittedName>
</protein>
<feature type="compositionally biased region" description="Low complexity" evidence="1">
    <location>
        <begin position="211"/>
        <end position="231"/>
    </location>
</feature>
<dbReference type="STRING" id="995062.SAMN04489718_3051"/>
<dbReference type="Proteomes" id="UP000199301">
    <property type="component" value="Unassembled WGS sequence"/>
</dbReference>
<organism evidence="3 4">
    <name type="scientific">Actinopolyspora saharensis</name>
    <dbReference type="NCBI Taxonomy" id="995062"/>
    <lineage>
        <taxon>Bacteria</taxon>
        <taxon>Bacillati</taxon>
        <taxon>Actinomycetota</taxon>
        <taxon>Actinomycetes</taxon>
        <taxon>Actinopolysporales</taxon>
        <taxon>Actinopolysporaceae</taxon>
        <taxon>Actinopolyspora</taxon>
    </lineage>
</organism>
<dbReference type="RefSeq" id="WP_175455114.1">
    <property type="nucleotide sequence ID" value="NZ_FNKO01000002.1"/>
</dbReference>
<evidence type="ECO:0000313" key="4">
    <source>
        <dbReference type="Proteomes" id="UP000199301"/>
    </source>
</evidence>